<sequence>MSDLADRAARLLGSEVAETRHFAGGSLSSIVFMRLSDGREMLVKSGPSPETEARMLGAIRDAGVSAPKVYAADDSVLAIERLPDDGGLSAAWGDLGSELRRLHETTGEFYGWEDDYAFARLPIRNAFSDDWPAFFAEHRLLAAARGTGAAVERRVAALAARLGDILPQRPKPSLVHGDLWSGNVLTFSGRVSGLIDPACYFGDGEVDVAMLGLFARPSGEFYEAYGPLPGHRERRPVYALWPALVHLALFGSGYRSMVEGYLAEAGF</sequence>
<reference evidence="3 4" key="1">
    <citation type="submission" date="2019-03" db="EMBL/GenBank/DDBJ databases">
        <title>Jiella endophytica sp. nov., a novel endophytic bacterium isolated from root of Ficus microcarpa Linn. f.</title>
        <authorList>
            <person name="Tuo L."/>
        </authorList>
    </citation>
    <scope>NUCLEOTIDE SEQUENCE [LARGE SCALE GENOMIC DNA]</scope>
    <source>
        <strain evidence="3 4">CBS5Q-3</strain>
    </source>
</reference>
<dbReference type="AlphaFoldDB" id="A0A4Y8RKS5"/>
<comment type="caution">
    <text evidence="3">The sequence shown here is derived from an EMBL/GenBank/DDBJ whole genome shotgun (WGS) entry which is preliminary data.</text>
</comment>
<name>A0A4Y8RKS5_9HYPH</name>
<keyword evidence="2 3" id="KW-0808">Transferase</keyword>
<dbReference type="SUPFAM" id="SSF56112">
    <property type="entry name" value="Protein kinase-like (PK-like)"/>
    <property type="match status" value="1"/>
</dbReference>
<evidence type="ECO:0000313" key="4">
    <source>
        <dbReference type="Proteomes" id="UP000298179"/>
    </source>
</evidence>
<dbReference type="PANTHER" id="PTHR12149">
    <property type="entry name" value="FRUCTOSAMINE 3 KINASE-RELATED PROTEIN"/>
    <property type="match status" value="1"/>
</dbReference>
<evidence type="ECO:0000256" key="1">
    <source>
        <dbReference type="ARBA" id="ARBA00009460"/>
    </source>
</evidence>
<accession>A0A4Y8RKS5</accession>
<protein>
    <submittedName>
        <fullName evidence="3">Aminoglycoside phosphotransferase</fullName>
    </submittedName>
</protein>
<evidence type="ECO:0000313" key="3">
    <source>
        <dbReference type="EMBL" id="TFF22860.1"/>
    </source>
</evidence>
<dbReference type="Gene3D" id="3.90.1200.10">
    <property type="match status" value="1"/>
</dbReference>
<dbReference type="OrthoDB" id="5291879at2"/>
<dbReference type="GO" id="GO:0016301">
    <property type="term" value="F:kinase activity"/>
    <property type="evidence" value="ECO:0007669"/>
    <property type="project" value="UniProtKB-UniRule"/>
</dbReference>
<dbReference type="Gene3D" id="3.30.200.20">
    <property type="entry name" value="Phosphorylase Kinase, domain 1"/>
    <property type="match status" value="1"/>
</dbReference>
<dbReference type="InterPro" id="IPR016477">
    <property type="entry name" value="Fructo-/Ketosamine-3-kinase"/>
</dbReference>
<comment type="similarity">
    <text evidence="1 2">Belongs to the fructosamine kinase family.</text>
</comment>
<gene>
    <name evidence="3" type="ORF">E3C22_10380</name>
</gene>
<dbReference type="Proteomes" id="UP000298179">
    <property type="component" value="Unassembled WGS sequence"/>
</dbReference>
<proteinExistence type="inferred from homology"/>
<dbReference type="RefSeq" id="WP_134761961.1">
    <property type="nucleotide sequence ID" value="NZ_SOZD01000003.1"/>
</dbReference>
<keyword evidence="2" id="KW-0418">Kinase</keyword>
<dbReference type="InterPro" id="IPR011009">
    <property type="entry name" value="Kinase-like_dom_sf"/>
</dbReference>
<dbReference type="PANTHER" id="PTHR12149:SF8">
    <property type="entry name" value="PROTEIN-RIBULOSAMINE 3-KINASE"/>
    <property type="match status" value="1"/>
</dbReference>
<dbReference type="PIRSF" id="PIRSF006221">
    <property type="entry name" value="Ketosamine-3-kinase"/>
    <property type="match status" value="1"/>
</dbReference>
<keyword evidence="4" id="KW-1185">Reference proteome</keyword>
<dbReference type="EMBL" id="SOZD01000003">
    <property type="protein sequence ID" value="TFF22860.1"/>
    <property type="molecule type" value="Genomic_DNA"/>
</dbReference>
<evidence type="ECO:0000256" key="2">
    <source>
        <dbReference type="PIRNR" id="PIRNR006221"/>
    </source>
</evidence>
<organism evidence="3 4">
    <name type="scientific">Jiella endophytica</name>
    <dbReference type="NCBI Taxonomy" id="2558362"/>
    <lineage>
        <taxon>Bacteria</taxon>
        <taxon>Pseudomonadati</taxon>
        <taxon>Pseudomonadota</taxon>
        <taxon>Alphaproteobacteria</taxon>
        <taxon>Hyphomicrobiales</taxon>
        <taxon>Aurantimonadaceae</taxon>
        <taxon>Jiella</taxon>
    </lineage>
</organism>
<dbReference type="Pfam" id="PF03881">
    <property type="entry name" value="Fructosamin_kin"/>
    <property type="match status" value="1"/>
</dbReference>